<dbReference type="Proteomes" id="UP000295832">
    <property type="component" value="Unassembled WGS sequence"/>
</dbReference>
<comment type="caution">
    <text evidence="1">The sequence shown here is derived from an EMBL/GenBank/DDBJ whole genome shotgun (WGS) entry which is preliminary data.</text>
</comment>
<protein>
    <submittedName>
        <fullName evidence="1">Uncharacterized protein</fullName>
    </submittedName>
</protein>
<reference evidence="1 2" key="1">
    <citation type="submission" date="2019-03" db="EMBL/GenBank/DDBJ databases">
        <title>Subsurface microbial communities from deep shales in Ohio and West Virginia, USA.</title>
        <authorList>
            <person name="Wrighton K."/>
        </authorList>
    </citation>
    <scope>NUCLEOTIDE SEQUENCE [LARGE SCALE GENOMIC DNA]</scope>
    <source>
        <strain evidence="1 2">MSL 6dP</strain>
    </source>
</reference>
<dbReference type="AlphaFoldDB" id="A0A4R8H1E9"/>
<name>A0A4R8H1E9_9FIRM</name>
<keyword evidence="2" id="KW-1185">Reference proteome</keyword>
<organism evidence="1 2">
    <name type="scientific">Orenia marismortui</name>
    <dbReference type="NCBI Taxonomy" id="46469"/>
    <lineage>
        <taxon>Bacteria</taxon>
        <taxon>Bacillati</taxon>
        <taxon>Bacillota</taxon>
        <taxon>Clostridia</taxon>
        <taxon>Halanaerobiales</taxon>
        <taxon>Halobacteroidaceae</taxon>
        <taxon>Orenia</taxon>
    </lineage>
</organism>
<dbReference type="EMBL" id="SOEG01000003">
    <property type="protein sequence ID" value="TDX53264.1"/>
    <property type="molecule type" value="Genomic_DNA"/>
</dbReference>
<sequence length="230" mass="26889">MKKYSKILIGIVVLLVLVYGIKLGIKFISNLYFNSIYSLKEVRYKYENDSIKFIGKTEMGIGRLIYLNTNNMEIIAIKWNSNYYKEYLNPNIANYKVLQDIKYITKPAKEQNINNILSCIYARIFSFGYQNKNEIVLGNEYLLLSEKTLGNKKVFKGKIKDLGISLYNSKGYIFKFNTKQKGKVVFYEDGEQLYTFISYGNKYYDIEDEQIIDFISLLNKDENIIKGKAL</sequence>
<dbReference type="RefSeq" id="WP_134114927.1">
    <property type="nucleotide sequence ID" value="NZ_SOEG01000003.1"/>
</dbReference>
<gene>
    <name evidence="1" type="ORF">C7959_103116</name>
</gene>
<evidence type="ECO:0000313" key="1">
    <source>
        <dbReference type="EMBL" id="TDX53264.1"/>
    </source>
</evidence>
<accession>A0A4R8H1E9</accession>
<evidence type="ECO:0000313" key="2">
    <source>
        <dbReference type="Proteomes" id="UP000295832"/>
    </source>
</evidence>
<proteinExistence type="predicted"/>